<reference evidence="7" key="1">
    <citation type="journal article" date="2020" name="bioRxiv">
        <title>Genomic and phenotypic heterogeneity of clinical isolates of the human pathogens Aspergillus fumigatus, Aspergillus lentulus and Aspergillus fumigatiaffinis.</title>
        <authorList>
            <person name="dos Santos R.A.C."/>
            <person name="Steenwyk J.L."/>
            <person name="Rivero-Menendez O."/>
            <person name="Mead M.E."/>
            <person name="Silva L.P."/>
            <person name="Bastos R.W."/>
            <person name="Alastruey-Izquierdo A."/>
            <person name="Goldman G.H."/>
            <person name="Rokas A."/>
        </authorList>
    </citation>
    <scope>NUCLEOTIDE SEQUENCE</scope>
    <source>
        <strain evidence="7">CNM-CM6805</strain>
    </source>
</reference>
<keyword evidence="8" id="KW-1185">Reference proteome</keyword>
<dbReference type="InterPro" id="IPR023213">
    <property type="entry name" value="CAT-like_dom_sf"/>
</dbReference>
<dbReference type="FunFam" id="3.30.300.30:FF:000015">
    <property type="entry name" value="Nonribosomal peptide synthase SidD"/>
    <property type="match status" value="1"/>
</dbReference>
<evidence type="ECO:0000313" key="7">
    <source>
        <dbReference type="EMBL" id="KAF4243128.1"/>
    </source>
</evidence>
<reference evidence="7" key="2">
    <citation type="submission" date="2020-04" db="EMBL/GenBank/DDBJ databases">
        <authorList>
            <person name="Santos R.A.C."/>
            <person name="Steenwyk J.L."/>
            <person name="Rivero-Menendez O."/>
            <person name="Mead M.E."/>
            <person name="Silva L.P."/>
            <person name="Bastos R.W."/>
            <person name="Alastruey-Izquierdo A."/>
            <person name="Goldman G.H."/>
            <person name="Rokas A."/>
        </authorList>
    </citation>
    <scope>NUCLEOTIDE SEQUENCE</scope>
    <source>
        <strain evidence="7">CNM-CM6805</strain>
    </source>
</reference>
<evidence type="ECO:0000259" key="6">
    <source>
        <dbReference type="PROSITE" id="PS50075"/>
    </source>
</evidence>
<dbReference type="InterPro" id="IPR042099">
    <property type="entry name" value="ANL_N_sf"/>
</dbReference>
<dbReference type="PANTHER" id="PTHR45527">
    <property type="entry name" value="NONRIBOSOMAL PEPTIDE SYNTHETASE"/>
    <property type="match status" value="1"/>
</dbReference>
<evidence type="ECO:0000256" key="1">
    <source>
        <dbReference type="ARBA" id="ARBA00022450"/>
    </source>
</evidence>
<dbReference type="GO" id="GO:0016874">
    <property type="term" value="F:ligase activity"/>
    <property type="evidence" value="ECO:0007669"/>
    <property type="project" value="UniProtKB-KW"/>
</dbReference>
<dbReference type="Gene3D" id="1.10.1200.10">
    <property type="entry name" value="ACP-like"/>
    <property type="match status" value="1"/>
</dbReference>
<keyword evidence="4" id="KW-0677">Repeat</keyword>
<dbReference type="Pfam" id="PF00550">
    <property type="entry name" value="PP-binding"/>
    <property type="match status" value="1"/>
</dbReference>
<feature type="domain" description="Carrier" evidence="6">
    <location>
        <begin position="778"/>
        <end position="855"/>
    </location>
</feature>
<dbReference type="EMBL" id="JAAAPX010000013">
    <property type="protein sequence ID" value="KAF4243128.1"/>
    <property type="molecule type" value="Genomic_DNA"/>
</dbReference>
<dbReference type="PANTHER" id="PTHR45527:SF1">
    <property type="entry name" value="FATTY ACID SYNTHASE"/>
    <property type="match status" value="1"/>
</dbReference>
<dbReference type="Pfam" id="PF00501">
    <property type="entry name" value="AMP-binding"/>
    <property type="match status" value="1"/>
</dbReference>
<sequence length="1316" mass="145552">MYLTTGHARVDSGGFPSTSSLNYPIPPTLSTSIALPVHLHLLAKAYGIPESDIVQLAWALALRSVWGILSIRWSTVNCPKQAIDQSAHTAQWEYLELDEHQAISWVLRQWQDPFVHRYLSPDELRGDKHQIPATVMAVVEEYSFLQTLAPIGSEGIGMCFHPSTEQPWLRVIWNPEGMLASSAFRLTRALESALQAIFLTPHVKVGDLTLFSIWDHQQILQWNSHYPQATERLVHEMFKDMVDASPQANAVAAWDGELTYRELDRLSSRLSGRLQDEFGVKPETIVVLCFEKSVWAIVAMLAVVKAGGAFLHVDPQHPAVRHQAMVQTTTAQLVLCSARTRSIISRSVPECTSLVIDRRAFSVEPDHTQHEPRISFQNPSPRNAAYVVCTSGSTGTPKAIVVEHASLSTSVDAQANAMEISPGSRVLQYAAYTFDVSVGDIFTALTHGACICIPSDWERSHDIAGAINRLNANQACLTSTVASILSPAEVPGLEKLTLGGEPATPQCVDIWAGHVRLKNVYGPAECTVWCTVQPEVSRHISVSNIGHGIDARAWIVHPEDHDRLMPIGAVGELLIEGPLVARGYLNDPTRTDAVFLSQPPRWLESFGPTPSRSRFYKTGDLARYGPEGDLLFEGRKDTQIKLRGQRIELSEIEYRLHRALSDQVAVAVELAHPKGSTAPVLAAFITWAQGLDLQKVANLTLDARQQFEVLVSQIKAEIEQALPPYMIPALFIPVQTLPLTTSGKLDRKSLRHFCSQCSHEFLKKLDDSNPDDAAPKEESANPAEENLVRLWAQVLERKSESIRRNDNFLSLGGDSLAAMRLVNLAARDLRLTLTVADVFKSPILADQANLLRPLVQVKHIAPFELVMDGDLPIQDLVDSVAKQCELASDQVEDVYPCTPLQEEMMRDSLSGTRTQMAQEDIQLASDLDLSRYMSACARVFQRCPILRTRFVEISGKLLQVVIREDLPWQRPTSLAAYLKADNQKPPSLGKPLARWALTSDGTHLVLTMHHAIFDGISLGQIFGAIYAVYQSIPLPPVNLTFATFVGKIYQPHHDLPDASKRFWRSYLSPTAGSNDVPLSDVEPASRRPCANSGTQRLVTFQAGAVSALQQHGLTEATLARAAWACTLARHRESPNSDVIFGTMLTGRNIHLPGVDALAAPTLAHVPIRVRMSAAQQEKPAQFLARVQADATAMIPFEHDGMDRIRAIGEQVRVACENMWTLLVIQPIPEGLTLDSTSPFPGPILSGPRVEAREMRHFHWYGLLMECTLLPMDGFFVRMSFDDTLYSPEAAERLLDDYSRTLHELAHGLTEGGPHVD</sequence>
<evidence type="ECO:0000313" key="8">
    <source>
        <dbReference type="Proteomes" id="UP000653565"/>
    </source>
</evidence>
<organism evidence="7 8">
    <name type="scientific">Aspergillus fumigatiaffinis</name>
    <dbReference type="NCBI Taxonomy" id="340414"/>
    <lineage>
        <taxon>Eukaryota</taxon>
        <taxon>Fungi</taxon>
        <taxon>Dikarya</taxon>
        <taxon>Ascomycota</taxon>
        <taxon>Pezizomycotina</taxon>
        <taxon>Eurotiomycetes</taxon>
        <taxon>Eurotiomycetidae</taxon>
        <taxon>Eurotiales</taxon>
        <taxon>Aspergillaceae</taxon>
        <taxon>Aspergillus</taxon>
        <taxon>Aspergillus subgen. Fumigati</taxon>
    </lineage>
</organism>
<dbReference type="InterPro" id="IPR010071">
    <property type="entry name" value="AA_adenyl_dom"/>
</dbReference>
<dbReference type="PROSITE" id="PS50075">
    <property type="entry name" value="CARRIER"/>
    <property type="match status" value="1"/>
</dbReference>
<dbReference type="PROSITE" id="PS00455">
    <property type="entry name" value="AMP_BINDING"/>
    <property type="match status" value="1"/>
</dbReference>
<dbReference type="Gene3D" id="3.40.50.12780">
    <property type="entry name" value="N-terminal domain of ligase-like"/>
    <property type="match status" value="1"/>
</dbReference>
<gene>
    <name evidence="7" type="ORF">CNMCM6805_001730</name>
</gene>
<dbReference type="FunFam" id="3.40.50.12780:FF:000014">
    <property type="entry name" value="Nonribosomal peptide synthetase 1"/>
    <property type="match status" value="1"/>
</dbReference>
<dbReference type="NCBIfam" id="TIGR01733">
    <property type="entry name" value="AA-adenyl-dom"/>
    <property type="match status" value="1"/>
</dbReference>
<dbReference type="InterPro" id="IPR036736">
    <property type="entry name" value="ACP-like_sf"/>
</dbReference>
<dbReference type="InterPro" id="IPR000873">
    <property type="entry name" value="AMP-dep_synth/lig_dom"/>
</dbReference>
<dbReference type="SUPFAM" id="SSF47336">
    <property type="entry name" value="ACP-like"/>
    <property type="match status" value="1"/>
</dbReference>
<dbReference type="InterPro" id="IPR045851">
    <property type="entry name" value="AMP-bd_C_sf"/>
</dbReference>
<dbReference type="Proteomes" id="UP000653565">
    <property type="component" value="Unassembled WGS sequence"/>
</dbReference>
<evidence type="ECO:0000256" key="4">
    <source>
        <dbReference type="ARBA" id="ARBA00022737"/>
    </source>
</evidence>
<evidence type="ECO:0000256" key="5">
    <source>
        <dbReference type="ARBA" id="ARBA00029454"/>
    </source>
</evidence>
<dbReference type="SUPFAM" id="SSF52777">
    <property type="entry name" value="CoA-dependent acyltransferases"/>
    <property type="match status" value="2"/>
</dbReference>
<accession>A0A8H4HEU9</accession>
<dbReference type="GO" id="GO:0043041">
    <property type="term" value="P:amino acid activation for nonribosomal peptide biosynthetic process"/>
    <property type="evidence" value="ECO:0007669"/>
    <property type="project" value="TreeGrafter"/>
</dbReference>
<dbReference type="InterPro" id="IPR006162">
    <property type="entry name" value="Ppantetheine_attach_site"/>
</dbReference>
<dbReference type="CDD" id="cd05918">
    <property type="entry name" value="A_NRPS_SidN3_like"/>
    <property type="match status" value="1"/>
</dbReference>
<dbReference type="GO" id="GO:0044550">
    <property type="term" value="P:secondary metabolite biosynthetic process"/>
    <property type="evidence" value="ECO:0007669"/>
    <property type="project" value="TreeGrafter"/>
</dbReference>
<dbReference type="SMART" id="SM00823">
    <property type="entry name" value="PKS_PP"/>
    <property type="match status" value="1"/>
</dbReference>
<dbReference type="Gene3D" id="3.30.559.30">
    <property type="entry name" value="Nonribosomal peptide synthetase, condensation domain"/>
    <property type="match status" value="1"/>
</dbReference>
<dbReference type="GO" id="GO:0031177">
    <property type="term" value="F:phosphopantetheine binding"/>
    <property type="evidence" value="ECO:0007669"/>
    <property type="project" value="InterPro"/>
</dbReference>
<comment type="similarity">
    <text evidence="5">Belongs to the NRP synthetase family.</text>
</comment>
<keyword evidence="2" id="KW-0597">Phosphoprotein</keyword>
<dbReference type="GO" id="GO:0005737">
    <property type="term" value="C:cytoplasm"/>
    <property type="evidence" value="ECO:0007669"/>
    <property type="project" value="TreeGrafter"/>
</dbReference>
<evidence type="ECO:0000256" key="3">
    <source>
        <dbReference type="ARBA" id="ARBA00022598"/>
    </source>
</evidence>
<dbReference type="Pfam" id="PF00668">
    <property type="entry name" value="Condensation"/>
    <property type="match status" value="1"/>
</dbReference>
<proteinExistence type="inferred from homology"/>
<keyword evidence="3" id="KW-0436">Ligase</keyword>
<keyword evidence="1" id="KW-0596">Phosphopantetheine</keyword>
<protein>
    <recommendedName>
        <fullName evidence="6">Carrier domain-containing protein</fullName>
    </recommendedName>
</protein>
<comment type="caution">
    <text evidence="7">The sequence shown here is derived from an EMBL/GenBank/DDBJ whole genome shotgun (WGS) entry which is preliminary data.</text>
</comment>
<dbReference type="Gene3D" id="3.30.559.10">
    <property type="entry name" value="Chloramphenicol acetyltransferase-like domain"/>
    <property type="match status" value="1"/>
</dbReference>
<dbReference type="InterPro" id="IPR020845">
    <property type="entry name" value="AMP-binding_CS"/>
</dbReference>
<dbReference type="PROSITE" id="PS00012">
    <property type="entry name" value="PHOSPHOPANTETHEINE"/>
    <property type="match status" value="1"/>
</dbReference>
<dbReference type="InterPro" id="IPR009081">
    <property type="entry name" value="PP-bd_ACP"/>
</dbReference>
<evidence type="ECO:0000256" key="2">
    <source>
        <dbReference type="ARBA" id="ARBA00022553"/>
    </source>
</evidence>
<dbReference type="InterPro" id="IPR001242">
    <property type="entry name" value="Condensation_dom"/>
</dbReference>
<dbReference type="SUPFAM" id="SSF56801">
    <property type="entry name" value="Acetyl-CoA synthetase-like"/>
    <property type="match status" value="1"/>
</dbReference>
<dbReference type="Gene3D" id="3.30.300.30">
    <property type="match status" value="1"/>
</dbReference>
<dbReference type="CDD" id="cd19545">
    <property type="entry name" value="FUM14_C_NRPS-like"/>
    <property type="match status" value="1"/>
</dbReference>
<dbReference type="InterPro" id="IPR020806">
    <property type="entry name" value="PKS_PP-bd"/>
</dbReference>
<name>A0A8H4HEU9_9EURO</name>